<organism evidence="3 4">
    <name type="scientific">Streptomyces xinghaiensis</name>
    <dbReference type="NCBI Taxonomy" id="1038928"/>
    <lineage>
        <taxon>Bacteria</taxon>
        <taxon>Bacillati</taxon>
        <taxon>Actinomycetota</taxon>
        <taxon>Actinomycetes</taxon>
        <taxon>Kitasatosporales</taxon>
        <taxon>Streptomycetaceae</taxon>
        <taxon>Streptomyces</taxon>
    </lineage>
</organism>
<feature type="region of interest" description="Disordered" evidence="1">
    <location>
        <begin position="152"/>
        <end position="252"/>
    </location>
</feature>
<dbReference type="EMBL" id="JNAD02000003">
    <property type="protein sequence ID" value="RKM97231.1"/>
    <property type="molecule type" value="Genomic_DNA"/>
</dbReference>
<dbReference type="OrthoDB" id="3654490at2"/>
<dbReference type="RefSeq" id="WP_043459535.1">
    <property type="nucleotide sequence ID" value="NZ_CP134822.1"/>
</dbReference>
<dbReference type="Proteomes" id="UP000028058">
    <property type="component" value="Unassembled WGS sequence"/>
</dbReference>
<dbReference type="Pfam" id="PF13676">
    <property type="entry name" value="TIR_2"/>
    <property type="match status" value="1"/>
</dbReference>
<reference evidence="3 4" key="1">
    <citation type="journal article" date="2014" name="Genome Announc.">
        <title>Draft Genome Sequence of Streptomyces fradiae ATCC 19609, a Strain Highly Sensitive to Antibiotics.</title>
        <authorList>
            <person name="Bekker O.B."/>
            <person name="Klimina K.M."/>
            <person name="Vatlin A.A."/>
            <person name="Zakharevich N.V."/>
            <person name="Kasianov A.S."/>
            <person name="Danilenko V.N."/>
        </authorList>
    </citation>
    <scope>NUCLEOTIDE SEQUENCE [LARGE SCALE GENOMIC DNA]</scope>
    <source>
        <strain evidence="3 4">ATCC 19609</strain>
    </source>
</reference>
<dbReference type="GO" id="GO:0007165">
    <property type="term" value="P:signal transduction"/>
    <property type="evidence" value="ECO:0007669"/>
    <property type="project" value="InterPro"/>
</dbReference>
<evidence type="ECO:0000313" key="4">
    <source>
        <dbReference type="Proteomes" id="UP000028058"/>
    </source>
</evidence>
<feature type="domain" description="TIR" evidence="2">
    <location>
        <begin position="1"/>
        <end position="129"/>
    </location>
</feature>
<accession>A0A3R7HJU5</accession>
<keyword evidence="4" id="KW-1185">Reference proteome</keyword>
<dbReference type="InterPro" id="IPR035897">
    <property type="entry name" value="Toll_tir_struct_dom_sf"/>
</dbReference>
<dbReference type="AlphaFoldDB" id="A0A3R7HJU5"/>
<dbReference type="Gene3D" id="3.40.50.10140">
    <property type="entry name" value="Toll/interleukin-1 receptor homology (TIR) domain"/>
    <property type="match status" value="1"/>
</dbReference>
<feature type="compositionally biased region" description="Basic and acidic residues" evidence="1">
    <location>
        <begin position="239"/>
        <end position="252"/>
    </location>
</feature>
<evidence type="ECO:0000259" key="2">
    <source>
        <dbReference type="PROSITE" id="PS50104"/>
    </source>
</evidence>
<feature type="compositionally biased region" description="Polar residues" evidence="1">
    <location>
        <begin position="199"/>
        <end position="209"/>
    </location>
</feature>
<dbReference type="InterPro" id="IPR000157">
    <property type="entry name" value="TIR_dom"/>
</dbReference>
<name>A0A3R7HJU5_9ACTN</name>
<proteinExistence type="predicted"/>
<comment type="caution">
    <text evidence="3">The sequence shown here is derived from an EMBL/GenBank/DDBJ whole genome shotgun (WGS) entry which is preliminary data.</text>
</comment>
<dbReference type="PROSITE" id="PS50104">
    <property type="entry name" value="TIR"/>
    <property type="match status" value="1"/>
</dbReference>
<gene>
    <name evidence="3" type="ORF">SFRA_008310</name>
</gene>
<protein>
    <submittedName>
        <fullName evidence="3">TIR domain-containing protein</fullName>
    </submittedName>
</protein>
<sequence length="252" mass="27319">MPDVFVNYRTGDGDQAAALIARELSHRFGEGSAFRASESIKVGAPFPRELLQGVRRSAVLLAVIGPGWTRCPDLHRKDDWVHREIAEAFHCAIPVVPVLLGRETKRLKATDLPEDLAQLADVQSLRLDMQNANADLLRIGDELADLVPSLAAADRSAPPEPEAAPGNVHNSVGEVNGTAVQTGHFSGDAGTVIKDNRGSVHTGSGNLYENSRHYQDSQHFSGDGATHVAGDNHGGIHHRFGEDRRKHEDDER</sequence>
<evidence type="ECO:0000256" key="1">
    <source>
        <dbReference type="SAM" id="MobiDB-lite"/>
    </source>
</evidence>
<dbReference type="SUPFAM" id="SSF52200">
    <property type="entry name" value="Toll/Interleukin receptor TIR domain"/>
    <property type="match status" value="1"/>
</dbReference>
<evidence type="ECO:0000313" key="3">
    <source>
        <dbReference type="EMBL" id="RKM97231.1"/>
    </source>
</evidence>